<keyword evidence="3" id="KW-1185">Reference proteome</keyword>
<feature type="chain" id="PRO_5012060784" description="Lipoprotein" evidence="1">
    <location>
        <begin position="19"/>
        <end position="97"/>
    </location>
</feature>
<evidence type="ECO:0000313" key="2">
    <source>
        <dbReference type="EMBL" id="ATB31006.1"/>
    </source>
</evidence>
<dbReference type="RefSeq" id="WP_095979390.1">
    <property type="nucleotide sequence ID" value="NZ_CP022163.1"/>
</dbReference>
<dbReference type="KEGG" id="mbd:MEBOL_004468"/>
<evidence type="ECO:0008006" key="4">
    <source>
        <dbReference type="Google" id="ProtNLM"/>
    </source>
</evidence>
<proteinExistence type="predicted"/>
<organism evidence="2 3">
    <name type="scientific">Melittangium boletus DSM 14713</name>
    <dbReference type="NCBI Taxonomy" id="1294270"/>
    <lineage>
        <taxon>Bacteria</taxon>
        <taxon>Pseudomonadati</taxon>
        <taxon>Myxococcota</taxon>
        <taxon>Myxococcia</taxon>
        <taxon>Myxococcales</taxon>
        <taxon>Cystobacterineae</taxon>
        <taxon>Archangiaceae</taxon>
        <taxon>Melittangium</taxon>
    </lineage>
</organism>
<name>A0A250IJ77_9BACT</name>
<dbReference type="EMBL" id="CP022163">
    <property type="protein sequence ID" value="ATB31006.1"/>
    <property type="molecule type" value="Genomic_DNA"/>
</dbReference>
<protein>
    <recommendedName>
        <fullName evidence="4">Lipoprotein</fullName>
    </recommendedName>
</protein>
<accession>A0A250IJ77</accession>
<evidence type="ECO:0000313" key="3">
    <source>
        <dbReference type="Proteomes" id="UP000217289"/>
    </source>
</evidence>
<dbReference type="OrthoDB" id="5517935at2"/>
<feature type="signal peptide" evidence="1">
    <location>
        <begin position="1"/>
        <end position="18"/>
    </location>
</feature>
<gene>
    <name evidence="2" type="ORF">MEBOL_004468</name>
</gene>
<reference evidence="2 3" key="1">
    <citation type="submission" date="2017-06" db="EMBL/GenBank/DDBJ databases">
        <authorList>
            <person name="Kim H.J."/>
            <person name="Triplett B.A."/>
        </authorList>
    </citation>
    <scope>NUCLEOTIDE SEQUENCE [LARGE SCALE GENOMIC DNA]</scope>
    <source>
        <strain evidence="2 3">DSM 14713</strain>
    </source>
</reference>
<keyword evidence="1" id="KW-0732">Signal</keyword>
<dbReference type="PROSITE" id="PS51257">
    <property type="entry name" value="PROKAR_LIPOPROTEIN"/>
    <property type="match status" value="1"/>
</dbReference>
<evidence type="ECO:0000256" key="1">
    <source>
        <dbReference type="SAM" id="SignalP"/>
    </source>
</evidence>
<sequence length="97" mass="10773">MRRSAARPLLFATLFVLAGCKSPCRELSERFCDCVDQYQRTACLQDVADRERNIEPTDADLAACEAKLDTCTIDPDDRTTCDILQTEPGKEACGLAR</sequence>
<dbReference type="AlphaFoldDB" id="A0A250IJ77"/>
<dbReference type="Proteomes" id="UP000217289">
    <property type="component" value="Chromosome"/>
</dbReference>